<dbReference type="PANTHER" id="PTHR11236">
    <property type="entry name" value="AMINOBENZOATE/ANTHRANILATE SYNTHASE"/>
    <property type="match status" value="1"/>
</dbReference>
<evidence type="ECO:0000313" key="4">
    <source>
        <dbReference type="Proteomes" id="UP001168613"/>
    </source>
</evidence>
<evidence type="ECO:0000259" key="2">
    <source>
        <dbReference type="Pfam" id="PF00425"/>
    </source>
</evidence>
<dbReference type="InterPro" id="IPR005801">
    <property type="entry name" value="ADC_synthase"/>
</dbReference>
<dbReference type="GO" id="GO:0046820">
    <property type="term" value="F:4-amino-4-deoxychorismate synthase activity"/>
    <property type="evidence" value="ECO:0007669"/>
    <property type="project" value="UniProtKB-EC"/>
</dbReference>
<feature type="domain" description="Chorismate-utilising enzyme C-terminal" evidence="2">
    <location>
        <begin position="104"/>
        <end position="358"/>
    </location>
</feature>
<dbReference type="Proteomes" id="UP001168613">
    <property type="component" value="Unassembled WGS sequence"/>
</dbReference>
<comment type="caution">
    <text evidence="3">The sequence shown here is derived from an EMBL/GenBank/DDBJ whole genome shotgun (WGS) entry which is preliminary data.</text>
</comment>
<protein>
    <submittedName>
        <fullName evidence="3">Aminodeoxychorismate synthase component I</fullName>
        <ecNumber evidence="3">2.6.1.85</ecNumber>
    </submittedName>
</protein>
<dbReference type="PRINTS" id="PR00095">
    <property type="entry name" value="ANTSNTHASEI"/>
</dbReference>
<dbReference type="Gene3D" id="3.60.120.10">
    <property type="entry name" value="Anthranilate synthase"/>
    <property type="match status" value="1"/>
</dbReference>
<evidence type="ECO:0000313" key="3">
    <source>
        <dbReference type="EMBL" id="MDN4120579.1"/>
    </source>
</evidence>
<dbReference type="InterPro" id="IPR005802">
    <property type="entry name" value="ADC_synth_comp_1"/>
</dbReference>
<dbReference type="NCBIfam" id="TIGR00553">
    <property type="entry name" value="pabB"/>
    <property type="match status" value="1"/>
</dbReference>
<dbReference type="PANTHER" id="PTHR11236:SF50">
    <property type="entry name" value="AMINODEOXYCHORISMATE SYNTHASE COMPONENT 1"/>
    <property type="match status" value="1"/>
</dbReference>
<keyword evidence="3" id="KW-0032">Aminotransferase</keyword>
<name>A0ABT8EH15_9BURK</name>
<dbReference type="SUPFAM" id="SSF56322">
    <property type="entry name" value="ADC synthase"/>
    <property type="match status" value="1"/>
</dbReference>
<gene>
    <name evidence="3" type="primary">pabB</name>
    <name evidence="3" type="ORF">LMS43_04680</name>
</gene>
<dbReference type="InterPro" id="IPR015890">
    <property type="entry name" value="Chorismate_C"/>
</dbReference>
<keyword evidence="4" id="KW-1185">Reference proteome</keyword>
<accession>A0ABT8EH15</accession>
<dbReference type="Pfam" id="PF00425">
    <property type="entry name" value="Chorismate_bind"/>
    <property type="match status" value="1"/>
</dbReference>
<dbReference type="InterPro" id="IPR019999">
    <property type="entry name" value="Anth_synth_I-like"/>
</dbReference>
<dbReference type="EMBL" id="JAJHNU010000001">
    <property type="protein sequence ID" value="MDN4120579.1"/>
    <property type="molecule type" value="Genomic_DNA"/>
</dbReference>
<dbReference type="RefSeq" id="WP_266122116.1">
    <property type="nucleotide sequence ID" value="NZ_JAJHNU010000001.1"/>
</dbReference>
<dbReference type="EC" id="2.6.1.85" evidence="3"/>
<evidence type="ECO:0000256" key="1">
    <source>
        <dbReference type="SAM" id="MobiDB-lite"/>
    </source>
</evidence>
<proteinExistence type="predicted"/>
<reference evidence="3" key="1">
    <citation type="submission" date="2021-11" db="EMBL/GenBank/DDBJ databases">
        <title>Draft genome sequence of Alcaligenes endophyticus type strain CCUG 75668T.</title>
        <authorList>
            <person name="Salva-Serra F."/>
            <person name="Duran R.E."/>
            <person name="Seeger M."/>
            <person name="Moore E.R.B."/>
            <person name="Jaen-Luchoro D."/>
        </authorList>
    </citation>
    <scope>NUCLEOTIDE SEQUENCE</scope>
    <source>
        <strain evidence="3">CCUG 75668</strain>
    </source>
</reference>
<feature type="region of interest" description="Disordered" evidence="1">
    <location>
        <begin position="190"/>
        <end position="209"/>
    </location>
</feature>
<keyword evidence="3" id="KW-0808">Transferase</keyword>
<sequence length="371" mass="41407">MYIRFEDRIKQKALELQGPRALIQASHAQELNAAFAAIEQAHQDGYWIGLVLNYELAQLWEPRLLARRSRFPLLSALVFEQAVPCSLWNSSHALALTAKATISEAIYHQHIAEIQADIRAGDFYQINYSLPLQISSPMPTRELYTALASRHPVAYACYVELENRRILSLSPELFLHKQGLHIGMRPMKGTMPRHADPKQDEAAAQTLANSEKDRAENVMIVDLLRNDLGCIAEIGSVHMDSLFDIERYESVWTMTSSLQARLQPNTTLAKLLHAVFPCGSITGAPKLAAMQKIRALETHERGIYCGALGYWSPEDELQLSVAIRTLELDAQGQGILGVGGGIVHDSDAANEWQECMWKARILNTTIQAQGI</sequence>
<organism evidence="3 4">
    <name type="scientific">Alcaligenes endophyticus</name>
    <dbReference type="NCBI Taxonomy" id="1929088"/>
    <lineage>
        <taxon>Bacteria</taxon>
        <taxon>Pseudomonadati</taxon>
        <taxon>Pseudomonadota</taxon>
        <taxon>Betaproteobacteria</taxon>
        <taxon>Burkholderiales</taxon>
        <taxon>Alcaligenaceae</taxon>
        <taxon>Alcaligenes</taxon>
    </lineage>
</organism>